<accession>A0AAD6RFA4</accession>
<name>A0AAD6RFA4_9ROSI</name>
<proteinExistence type="predicted"/>
<comment type="caution">
    <text evidence="2">The sequence shown here is derived from an EMBL/GenBank/DDBJ whole genome shotgun (WGS) entry which is preliminary data.</text>
</comment>
<feature type="transmembrane region" description="Helical" evidence="1">
    <location>
        <begin position="63"/>
        <end position="84"/>
    </location>
</feature>
<keyword evidence="1" id="KW-1133">Transmembrane helix</keyword>
<dbReference type="AlphaFoldDB" id="A0AAD6RFA4"/>
<keyword evidence="1" id="KW-0472">Membrane</keyword>
<evidence type="ECO:0000313" key="2">
    <source>
        <dbReference type="EMBL" id="KAJ7007818.1"/>
    </source>
</evidence>
<sequence length="105" mass="12256">MAIQIYREGGTKTFMACVIEFGQDKRCPETQASLYLFTSFRNICTKNVCLNPSLLSLEMGFCFCYRSMGMFVHIYIYIYIYIYARLEVESVKESLEHLEHSCFGI</sequence>
<protein>
    <submittedName>
        <fullName evidence="2">Uncharacterized protein</fullName>
    </submittedName>
</protein>
<evidence type="ECO:0000313" key="3">
    <source>
        <dbReference type="Proteomes" id="UP001164929"/>
    </source>
</evidence>
<dbReference type="EMBL" id="JAQIZT010000002">
    <property type="protein sequence ID" value="KAJ7007818.1"/>
    <property type="molecule type" value="Genomic_DNA"/>
</dbReference>
<dbReference type="Proteomes" id="UP001164929">
    <property type="component" value="Chromosome 2"/>
</dbReference>
<organism evidence="2 3">
    <name type="scientific">Populus alba x Populus x berolinensis</name>
    <dbReference type="NCBI Taxonomy" id="444605"/>
    <lineage>
        <taxon>Eukaryota</taxon>
        <taxon>Viridiplantae</taxon>
        <taxon>Streptophyta</taxon>
        <taxon>Embryophyta</taxon>
        <taxon>Tracheophyta</taxon>
        <taxon>Spermatophyta</taxon>
        <taxon>Magnoliopsida</taxon>
        <taxon>eudicotyledons</taxon>
        <taxon>Gunneridae</taxon>
        <taxon>Pentapetalae</taxon>
        <taxon>rosids</taxon>
        <taxon>fabids</taxon>
        <taxon>Malpighiales</taxon>
        <taxon>Salicaceae</taxon>
        <taxon>Saliceae</taxon>
        <taxon>Populus</taxon>
    </lineage>
</organism>
<keyword evidence="3" id="KW-1185">Reference proteome</keyword>
<evidence type="ECO:0000256" key="1">
    <source>
        <dbReference type="SAM" id="Phobius"/>
    </source>
</evidence>
<gene>
    <name evidence="2" type="ORF">NC653_006756</name>
</gene>
<keyword evidence="1" id="KW-0812">Transmembrane</keyword>
<reference evidence="2" key="1">
    <citation type="journal article" date="2023" name="Mol. Ecol. Resour.">
        <title>Chromosome-level genome assembly of a triploid poplar Populus alba 'Berolinensis'.</title>
        <authorList>
            <person name="Chen S."/>
            <person name="Yu Y."/>
            <person name="Wang X."/>
            <person name="Wang S."/>
            <person name="Zhang T."/>
            <person name="Zhou Y."/>
            <person name="He R."/>
            <person name="Meng N."/>
            <person name="Wang Y."/>
            <person name="Liu W."/>
            <person name="Liu Z."/>
            <person name="Liu J."/>
            <person name="Guo Q."/>
            <person name="Huang H."/>
            <person name="Sederoff R.R."/>
            <person name="Wang G."/>
            <person name="Qu G."/>
            <person name="Chen S."/>
        </authorList>
    </citation>
    <scope>NUCLEOTIDE SEQUENCE</scope>
    <source>
        <strain evidence="2">SC-2020</strain>
    </source>
</reference>